<dbReference type="EMBL" id="KQ416642">
    <property type="protein sequence ID" value="KOF96060.1"/>
    <property type="molecule type" value="Genomic_DNA"/>
</dbReference>
<proteinExistence type="predicted"/>
<name>A0A0L8I4T7_OCTBM</name>
<keyword evidence="1" id="KW-0812">Transmembrane</keyword>
<reference evidence="2" key="1">
    <citation type="submission" date="2015-07" db="EMBL/GenBank/DDBJ databases">
        <title>MeaNS - Measles Nucleotide Surveillance Program.</title>
        <authorList>
            <person name="Tran T."/>
            <person name="Druce J."/>
        </authorList>
    </citation>
    <scope>NUCLEOTIDE SEQUENCE</scope>
    <source>
        <strain evidence="2">UCB-OBI-ISO-001</strain>
        <tissue evidence="2">Gonad</tissue>
    </source>
</reference>
<evidence type="ECO:0000256" key="1">
    <source>
        <dbReference type="SAM" id="Phobius"/>
    </source>
</evidence>
<keyword evidence="1" id="KW-0472">Membrane</keyword>
<dbReference type="AlphaFoldDB" id="A0A0L8I4T7"/>
<protein>
    <submittedName>
        <fullName evidence="2">Uncharacterized protein</fullName>
    </submittedName>
</protein>
<sequence length="73" mass="8693">MSLSTSMQLNSLYKMFKKYKKNGTTLLLLNNIFLSLFLICVFYFLLFLLIFFLFFILFLLFFSLSTHVEIVAQ</sequence>
<gene>
    <name evidence="2" type="ORF">OCBIM_22036476mg</name>
</gene>
<feature type="transmembrane region" description="Helical" evidence="1">
    <location>
        <begin position="32"/>
        <end position="62"/>
    </location>
</feature>
<evidence type="ECO:0000313" key="2">
    <source>
        <dbReference type="EMBL" id="KOF96060.1"/>
    </source>
</evidence>
<accession>A0A0L8I4T7</accession>
<organism evidence="2">
    <name type="scientific">Octopus bimaculoides</name>
    <name type="common">California two-spotted octopus</name>
    <dbReference type="NCBI Taxonomy" id="37653"/>
    <lineage>
        <taxon>Eukaryota</taxon>
        <taxon>Metazoa</taxon>
        <taxon>Spiralia</taxon>
        <taxon>Lophotrochozoa</taxon>
        <taxon>Mollusca</taxon>
        <taxon>Cephalopoda</taxon>
        <taxon>Coleoidea</taxon>
        <taxon>Octopodiformes</taxon>
        <taxon>Octopoda</taxon>
        <taxon>Incirrata</taxon>
        <taxon>Octopodidae</taxon>
        <taxon>Octopus</taxon>
    </lineage>
</organism>
<keyword evidence="1" id="KW-1133">Transmembrane helix</keyword>